<comment type="caution">
    <text evidence="2">The sequence shown here is derived from an EMBL/GenBank/DDBJ whole genome shotgun (WGS) entry which is preliminary data.</text>
</comment>
<sequence>MRLARRGRAVCQDIAEQWDVSIDIASVRKKESARRLAQKARVTANEWLMVAALRLQARSAPCSILQRANAGNWRTNPAASALQRRPASRASTMRRERAESSGTCAPEPGERITGSLQQGHVARLQRQHGC</sequence>
<proteinExistence type="predicted"/>
<dbReference type="AlphaFoldDB" id="A0A812Q841"/>
<dbReference type="EMBL" id="CAJNDS010002212">
    <property type="protein sequence ID" value="CAE7375287.1"/>
    <property type="molecule type" value="Genomic_DNA"/>
</dbReference>
<protein>
    <submittedName>
        <fullName evidence="2">Uncharacterized protein</fullName>
    </submittedName>
</protein>
<dbReference type="Proteomes" id="UP000604046">
    <property type="component" value="Unassembled WGS sequence"/>
</dbReference>
<keyword evidence="3" id="KW-1185">Reference proteome</keyword>
<name>A0A812Q841_9DINO</name>
<evidence type="ECO:0000256" key="1">
    <source>
        <dbReference type="SAM" id="MobiDB-lite"/>
    </source>
</evidence>
<reference evidence="2" key="1">
    <citation type="submission" date="2021-02" db="EMBL/GenBank/DDBJ databases">
        <authorList>
            <person name="Dougan E. K."/>
            <person name="Rhodes N."/>
            <person name="Thang M."/>
            <person name="Chan C."/>
        </authorList>
    </citation>
    <scope>NUCLEOTIDE SEQUENCE</scope>
</reference>
<evidence type="ECO:0000313" key="2">
    <source>
        <dbReference type="EMBL" id="CAE7375287.1"/>
    </source>
</evidence>
<organism evidence="2 3">
    <name type="scientific">Symbiodinium natans</name>
    <dbReference type="NCBI Taxonomy" id="878477"/>
    <lineage>
        <taxon>Eukaryota</taxon>
        <taxon>Sar</taxon>
        <taxon>Alveolata</taxon>
        <taxon>Dinophyceae</taxon>
        <taxon>Suessiales</taxon>
        <taxon>Symbiodiniaceae</taxon>
        <taxon>Symbiodinium</taxon>
    </lineage>
</organism>
<evidence type="ECO:0000313" key="3">
    <source>
        <dbReference type="Proteomes" id="UP000604046"/>
    </source>
</evidence>
<feature type="region of interest" description="Disordered" evidence="1">
    <location>
        <begin position="73"/>
        <end position="112"/>
    </location>
</feature>
<accession>A0A812Q841</accession>
<gene>
    <name evidence="2" type="ORF">SNAT2548_LOCUS20500</name>
</gene>